<reference evidence="8 9" key="1">
    <citation type="journal article" date="2023" name="G3 (Bethesda)">
        <title>A high-quality reference genome for the fission yeast Schizosaccharomyces osmophilus.</title>
        <authorList>
            <person name="Jia G.S."/>
            <person name="Zhang W.C."/>
            <person name="Liang Y."/>
            <person name="Liu X.H."/>
            <person name="Rhind N."/>
            <person name="Pidoux A."/>
            <person name="Brysch-Herzberg M."/>
            <person name="Du L.L."/>
        </authorList>
    </citation>
    <scope>NUCLEOTIDE SEQUENCE [LARGE SCALE GENOMIC DNA]</scope>
    <source>
        <strain evidence="8 9">CBS 15793</strain>
    </source>
</reference>
<name>A0AAE9WDN5_9SCHI</name>
<proteinExistence type="predicted"/>
<evidence type="ECO:0000259" key="7">
    <source>
        <dbReference type="PROSITE" id="PS50157"/>
    </source>
</evidence>
<keyword evidence="9" id="KW-1185">Reference proteome</keyword>
<organism evidence="8 9">
    <name type="scientific">Schizosaccharomyces osmophilus</name>
    <dbReference type="NCBI Taxonomy" id="2545709"/>
    <lineage>
        <taxon>Eukaryota</taxon>
        <taxon>Fungi</taxon>
        <taxon>Dikarya</taxon>
        <taxon>Ascomycota</taxon>
        <taxon>Taphrinomycotina</taxon>
        <taxon>Schizosaccharomycetes</taxon>
        <taxon>Schizosaccharomycetales</taxon>
        <taxon>Schizosaccharomycetaceae</taxon>
        <taxon>Schizosaccharomyces</taxon>
    </lineage>
</organism>
<evidence type="ECO:0000313" key="9">
    <source>
        <dbReference type="Proteomes" id="UP001212411"/>
    </source>
</evidence>
<evidence type="ECO:0000313" key="8">
    <source>
        <dbReference type="EMBL" id="WBW74005.1"/>
    </source>
</evidence>
<dbReference type="EMBL" id="CP115612">
    <property type="protein sequence ID" value="WBW74005.1"/>
    <property type="molecule type" value="Genomic_DNA"/>
</dbReference>
<dbReference type="SMART" id="SM00271">
    <property type="entry name" value="DnaJ"/>
    <property type="match status" value="1"/>
</dbReference>
<feature type="domain" description="J" evidence="6">
    <location>
        <begin position="9"/>
        <end position="83"/>
    </location>
</feature>
<dbReference type="InterPro" id="IPR054076">
    <property type="entry name" value="ZUO1-like_ZHD"/>
</dbReference>
<dbReference type="InterPro" id="IPR051964">
    <property type="entry name" value="Chaperone_stress_response"/>
</dbReference>
<dbReference type="Pfam" id="PF00226">
    <property type="entry name" value="DnaJ"/>
    <property type="match status" value="1"/>
</dbReference>
<evidence type="ECO:0000259" key="6">
    <source>
        <dbReference type="PROSITE" id="PS50076"/>
    </source>
</evidence>
<dbReference type="InterPro" id="IPR022755">
    <property type="entry name" value="Znf_C2H2_jaz"/>
</dbReference>
<gene>
    <name evidence="8" type="primary">epr1</name>
    <name evidence="8" type="ORF">SOMG_02834</name>
</gene>
<dbReference type="GeneID" id="80876314"/>
<dbReference type="SUPFAM" id="SSF46565">
    <property type="entry name" value="Chaperone J-domain"/>
    <property type="match status" value="1"/>
</dbReference>
<dbReference type="PRINTS" id="PR00625">
    <property type="entry name" value="JDOMAIN"/>
</dbReference>
<dbReference type="PROSITE" id="PS50157">
    <property type="entry name" value="ZINC_FINGER_C2H2_2"/>
    <property type="match status" value="1"/>
</dbReference>
<dbReference type="PROSITE" id="PS00028">
    <property type="entry name" value="ZINC_FINGER_C2H2_1"/>
    <property type="match status" value="1"/>
</dbReference>
<dbReference type="KEGG" id="som:SOMG_02834"/>
<keyword evidence="2 4" id="KW-0863">Zinc-finger</keyword>
<evidence type="ECO:0000256" key="1">
    <source>
        <dbReference type="ARBA" id="ARBA00022723"/>
    </source>
</evidence>
<dbReference type="CDD" id="cd06257">
    <property type="entry name" value="DnaJ"/>
    <property type="match status" value="1"/>
</dbReference>
<evidence type="ECO:0000256" key="4">
    <source>
        <dbReference type="PROSITE-ProRule" id="PRU00042"/>
    </source>
</evidence>
<dbReference type="GO" id="GO:0005737">
    <property type="term" value="C:cytoplasm"/>
    <property type="evidence" value="ECO:0007669"/>
    <property type="project" value="TreeGrafter"/>
</dbReference>
<feature type="region of interest" description="Disordered" evidence="5">
    <location>
        <begin position="311"/>
        <end position="344"/>
    </location>
</feature>
<dbReference type="InterPro" id="IPR013087">
    <property type="entry name" value="Znf_C2H2_type"/>
</dbReference>
<dbReference type="SUPFAM" id="SSF57667">
    <property type="entry name" value="beta-beta-alpha zinc fingers"/>
    <property type="match status" value="1"/>
</dbReference>
<dbReference type="Pfam" id="PF21884">
    <property type="entry name" value="ZUO1-like_ZHD"/>
    <property type="match status" value="1"/>
</dbReference>
<feature type="domain" description="C2H2-type" evidence="7">
    <location>
        <begin position="277"/>
        <end position="301"/>
    </location>
</feature>
<dbReference type="Gene3D" id="3.30.160.60">
    <property type="entry name" value="Classic Zinc Finger"/>
    <property type="match status" value="1"/>
</dbReference>
<evidence type="ECO:0000256" key="2">
    <source>
        <dbReference type="ARBA" id="ARBA00022771"/>
    </source>
</evidence>
<accession>A0AAE9WDN5</accession>
<dbReference type="PANTHER" id="PTHR44029">
    <property type="entry name" value="DNAJ HOMOLOG SUBFAMILY C MEMBER 21"/>
    <property type="match status" value="1"/>
</dbReference>
<keyword evidence="1" id="KW-0479">Metal-binding</keyword>
<dbReference type="PANTHER" id="PTHR44029:SF1">
    <property type="entry name" value="DNAJ HOMOLOG SUBFAMILY C MEMBER 21"/>
    <property type="match status" value="1"/>
</dbReference>
<dbReference type="Gene3D" id="1.10.287.110">
    <property type="entry name" value="DnaJ domain"/>
    <property type="match status" value="1"/>
</dbReference>
<dbReference type="GO" id="GO:0008270">
    <property type="term" value="F:zinc ion binding"/>
    <property type="evidence" value="ECO:0007669"/>
    <property type="project" value="UniProtKB-KW"/>
</dbReference>
<dbReference type="RefSeq" id="XP_056038248.1">
    <property type="nucleotide sequence ID" value="XM_056181625.1"/>
</dbReference>
<protein>
    <submittedName>
        <fullName evidence="8">Atg8-interacting ER-phagy receptor Epr1</fullName>
    </submittedName>
</protein>
<dbReference type="PROSITE" id="PS50076">
    <property type="entry name" value="DNAJ_2"/>
    <property type="match status" value="1"/>
</dbReference>
<evidence type="ECO:0000256" key="3">
    <source>
        <dbReference type="ARBA" id="ARBA00022833"/>
    </source>
</evidence>
<dbReference type="InterPro" id="IPR036236">
    <property type="entry name" value="Znf_C2H2_sf"/>
</dbReference>
<dbReference type="AlphaFoldDB" id="A0AAE9WDN5"/>
<dbReference type="InterPro" id="IPR001623">
    <property type="entry name" value="DnaJ_domain"/>
</dbReference>
<sequence length="377" mass="44395">MATSLEDKDCYEILQVDRGSTLQEIKTSYRKLALQYHPDRNPNKEGYDEIFSTISSAYNILSNEDKRRWHEKDYTRDQYSVFTEEIHEMQTMLTTVKFDVWVNFINRIRSDEQTAGTNAQWPSLGDYTWLWTHTKPLYQRWLRFSTAKSFEWEVIYNDEEETDPSTKRLMKKENQKCIKYCILQYDAAVRELIATMCELDPRRQNVKKVSDPERYETLQAASRQQSERDRRKYQASLQEQSIASWTVVDQELNWSEDEDEVEDRNESIDLTEAVDNTNCSMCNKQFRSLQQLKNHENSKRHKQISRKARKKLEKDAKLASKSSEVSLEAAPTSPHKVGPSYKISSKSAEDLEKSFTFIEMSDDDFFTAPETSDEEAF</sequence>
<keyword evidence="8" id="KW-0675">Receptor</keyword>
<dbReference type="Proteomes" id="UP001212411">
    <property type="component" value="Chromosome 2"/>
</dbReference>
<keyword evidence="3" id="KW-0862">Zinc</keyword>
<dbReference type="InterPro" id="IPR036869">
    <property type="entry name" value="J_dom_sf"/>
</dbReference>
<evidence type="ECO:0000256" key="5">
    <source>
        <dbReference type="SAM" id="MobiDB-lite"/>
    </source>
</evidence>
<dbReference type="Pfam" id="PF12171">
    <property type="entry name" value="zf-C2H2_jaz"/>
    <property type="match status" value="1"/>
</dbReference>